<dbReference type="GO" id="GO:0005763">
    <property type="term" value="C:mitochondrial small ribosomal subunit"/>
    <property type="evidence" value="ECO:0007669"/>
    <property type="project" value="TreeGrafter"/>
</dbReference>
<dbReference type="VEuPathDB" id="FungiDB:I7I51_06916"/>
<evidence type="ECO:0000313" key="2">
    <source>
        <dbReference type="Proteomes" id="UP000663671"/>
    </source>
</evidence>
<dbReference type="PANTHER" id="PTHR28066">
    <property type="entry name" value="37S RIBOSOMAL PROTEIN MRP10, MITOCHONDRIAL"/>
    <property type="match status" value="1"/>
</dbReference>
<sequence>MRIAKLQHISKVSLNSCSRSKSPSNRLAFIYESELAFPPHRWPPKTMPPKGAPTRIKPLHLQTIQKLRVKSPNTHQANPCLAAMTSVLSCWASNRSAGSGCFALEQQLRTCMDNGKPQRKGKSTINYHLMRMFPKISGPRKKDGVFH</sequence>
<reference evidence="1" key="1">
    <citation type="submission" date="2021-01" db="EMBL/GenBank/DDBJ databases">
        <title>Chromosome-level genome assembly of a human fungal pathogen reveals clustering of transcriptionally co-regulated genes.</title>
        <authorList>
            <person name="Voorhies M."/>
            <person name="Cohen S."/>
            <person name="Shea T.P."/>
            <person name="Petrus S."/>
            <person name="Munoz J.F."/>
            <person name="Poplawski S."/>
            <person name="Goldman W.E."/>
            <person name="Michael T."/>
            <person name="Cuomo C.A."/>
            <person name="Sil A."/>
            <person name="Beyhan S."/>
        </authorList>
    </citation>
    <scope>NUCLEOTIDE SEQUENCE</scope>
    <source>
        <strain evidence="1">WU24</strain>
    </source>
</reference>
<proteinExistence type="predicted"/>
<organism evidence="1 2">
    <name type="scientific">Ajellomyces capsulatus</name>
    <name type="common">Darling's disease fungus</name>
    <name type="synonym">Histoplasma capsulatum</name>
    <dbReference type="NCBI Taxonomy" id="5037"/>
    <lineage>
        <taxon>Eukaryota</taxon>
        <taxon>Fungi</taxon>
        <taxon>Dikarya</taxon>
        <taxon>Ascomycota</taxon>
        <taxon>Pezizomycotina</taxon>
        <taxon>Eurotiomycetes</taxon>
        <taxon>Eurotiomycetidae</taxon>
        <taxon>Onygenales</taxon>
        <taxon>Ajellomycetaceae</taxon>
        <taxon>Histoplasma</taxon>
    </lineage>
</organism>
<protein>
    <submittedName>
        <fullName evidence="1">Mitochondrial 37S ribosomal protein YmS-T</fullName>
    </submittedName>
</protein>
<dbReference type="Proteomes" id="UP000663671">
    <property type="component" value="Chromosome 3"/>
</dbReference>
<gene>
    <name evidence="1" type="ORF">I7I51_06916</name>
</gene>
<name>A0A8A1MJL0_AJECA</name>
<dbReference type="GO" id="GO:0032543">
    <property type="term" value="P:mitochondrial translation"/>
    <property type="evidence" value="ECO:0007669"/>
    <property type="project" value="InterPro"/>
</dbReference>
<dbReference type="OrthoDB" id="2210at2759"/>
<accession>A0A8A1MJL0</accession>
<keyword evidence="1" id="KW-0687">Ribonucleoprotein</keyword>
<dbReference type="InterPro" id="IPR017264">
    <property type="entry name" value="Ribosomal_mS37_fun"/>
</dbReference>
<dbReference type="EMBL" id="CP069115">
    <property type="protein sequence ID" value="QSS66065.1"/>
    <property type="molecule type" value="Genomic_DNA"/>
</dbReference>
<evidence type="ECO:0000313" key="1">
    <source>
        <dbReference type="EMBL" id="QSS66065.1"/>
    </source>
</evidence>
<dbReference type="PANTHER" id="PTHR28066:SF1">
    <property type="entry name" value="SMALL RIBOSOMAL SUBUNIT PROTEIN MS37"/>
    <property type="match status" value="1"/>
</dbReference>
<dbReference type="GO" id="GO:0003735">
    <property type="term" value="F:structural constituent of ribosome"/>
    <property type="evidence" value="ECO:0007669"/>
    <property type="project" value="InterPro"/>
</dbReference>
<dbReference type="AlphaFoldDB" id="A0A8A1MJL0"/>
<keyword evidence="1" id="KW-0689">Ribosomal protein</keyword>